<feature type="repeat" description="ANK" evidence="3">
    <location>
        <begin position="512"/>
        <end position="544"/>
    </location>
</feature>
<dbReference type="InterPro" id="IPR036770">
    <property type="entry name" value="Ankyrin_rpt-contain_sf"/>
</dbReference>
<evidence type="ECO:0000313" key="4">
    <source>
        <dbReference type="EMBL" id="CAK8994553.1"/>
    </source>
</evidence>
<dbReference type="PROSITE" id="PS50088">
    <property type="entry name" value="ANK_REPEAT"/>
    <property type="match status" value="4"/>
</dbReference>
<dbReference type="PANTHER" id="PTHR24171:SF9">
    <property type="entry name" value="ANKYRIN REPEAT DOMAIN-CONTAINING PROTEIN 39"/>
    <property type="match status" value="1"/>
</dbReference>
<keyword evidence="5" id="KW-1185">Reference proteome</keyword>
<accession>A0ABP0HXG6</accession>
<dbReference type="EMBL" id="CAXAMN010001448">
    <property type="protein sequence ID" value="CAK8994553.1"/>
    <property type="molecule type" value="Genomic_DNA"/>
</dbReference>
<evidence type="ECO:0000256" key="1">
    <source>
        <dbReference type="ARBA" id="ARBA00022737"/>
    </source>
</evidence>
<dbReference type="SUPFAM" id="SSF48403">
    <property type="entry name" value="Ankyrin repeat"/>
    <property type="match status" value="1"/>
</dbReference>
<name>A0ABP0HXG6_9DINO</name>
<proteinExistence type="predicted"/>
<dbReference type="PRINTS" id="PR01415">
    <property type="entry name" value="ANKYRIN"/>
</dbReference>
<evidence type="ECO:0000256" key="2">
    <source>
        <dbReference type="ARBA" id="ARBA00023043"/>
    </source>
</evidence>
<reference evidence="4 5" key="1">
    <citation type="submission" date="2024-02" db="EMBL/GenBank/DDBJ databases">
        <authorList>
            <person name="Chen Y."/>
            <person name="Shah S."/>
            <person name="Dougan E. K."/>
            <person name="Thang M."/>
            <person name="Chan C."/>
        </authorList>
    </citation>
    <scope>NUCLEOTIDE SEQUENCE [LARGE SCALE GENOMIC DNA]</scope>
</reference>
<gene>
    <name evidence="4" type="ORF">CCMP2556_LOCUS3691</name>
</gene>
<dbReference type="SMART" id="SM00248">
    <property type="entry name" value="ANK"/>
    <property type="match status" value="5"/>
</dbReference>
<organism evidence="4 5">
    <name type="scientific">Durusdinium trenchii</name>
    <dbReference type="NCBI Taxonomy" id="1381693"/>
    <lineage>
        <taxon>Eukaryota</taxon>
        <taxon>Sar</taxon>
        <taxon>Alveolata</taxon>
        <taxon>Dinophyceae</taxon>
        <taxon>Suessiales</taxon>
        <taxon>Symbiodiniaceae</taxon>
        <taxon>Durusdinium</taxon>
    </lineage>
</organism>
<dbReference type="Pfam" id="PF00023">
    <property type="entry name" value="Ank"/>
    <property type="match status" value="2"/>
</dbReference>
<comment type="caution">
    <text evidence="4">The sequence shown here is derived from an EMBL/GenBank/DDBJ whole genome shotgun (WGS) entry which is preliminary data.</text>
</comment>
<feature type="repeat" description="ANK" evidence="3">
    <location>
        <begin position="479"/>
        <end position="511"/>
    </location>
</feature>
<dbReference type="InterPro" id="IPR002110">
    <property type="entry name" value="Ankyrin_rpt"/>
</dbReference>
<keyword evidence="2 3" id="KW-0040">ANK repeat</keyword>
<evidence type="ECO:0000256" key="3">
    <source>
        <dbReference type="PROSITE-ProRule" id="PRU00023"/>
    </source>
</evidence>
<dbReference type="Gene3D" id="1.25.40.20">
    <property type="entry name" value="Ankyrin repeat-containing domain"/>
    <property type="match status" value="3"/>
</dbReference>
<evidence type="ECO:0000313" key="5">
    <source>
        <dbReference type="Proteomes" id="UP001642484"/>
    </source>
</evidence>
<protein>
    <submittedName>
        <fullName evidence="4">Uncharacterized protein</fullName>
    </submittedName>
</protein>
<feature type="repeat" description="ANK" evidence="3">
    <location>
        <begin position="380"/>
        <end position="414"/>
    </location>
</feature>
<feature type="repeat" description="ANK" evidence="3">
    <location>
        <begin position="447"/>
        <end position="479"/>
    </location>
</feature>
<keyword evidence="1" id="KW-0677">Repeat</keyword>
<dbReference type="PROSITE" id="PS50297">
    <property type="entry name" value="ANK_REP_REGION"/>
    <property type="match status" value="4"/>
</dbReference>
<dbReference type="Proteomes" id="UP001642484">
    <property type="component" value="Unassembled WGS sequence"/>
</dbReference>
<dbReference type="PANTHER" id="PTHR24171">
    <property type="entry name" value="ANKYRIN REPEAT DOMAIN-CONTAINING PROTEIN 39-RELATED"/>
    <property type="match status" value="1"/>
</dbReference>
<dbReference type="Pfam" id="PF12796">
    <property type="entry name" value="Ank_2"/>
    <property type="match status" value="1"/>
</dbReference>
<sequence>MLSLTPAMAVPGFSTIPAGEQLAEVLAQDASTANTELLSSGDPVKVVLRHLEMAEHRHILQAAVVLFQRLCESEPLPELQKLVSLVREVLLPTLMMFESHLSTRRAFQAASTLTPLLNRAATLAAQSCSLAIRGPWSPNVLHPFCEAVSDLAEVFSGAIIARAELRRPFDAPRIYSSHRRFAELAAAIGKAVASSPASWEIQRKLANLPERPEHCWRYDQLRHFWNSSCSEKYGDAVPIDELAILLLQAAGADVSLANREALMRRMHTDSRRISGKVCADELDAFSAEIRRSGGLKAWVHGVAFGGDLGGDWMGPCRPRLGRAAFPTTKRWDHSSRALRPATLQKQTEGCLVDAVAQGLLKASQRLVLGQKASPNARDAHGDTALHLAASLDFKHGSLAALLLKNGADINAQDRHLGTPLHNAVAGQSNLAKELVENGADIGREDRWKRTPLHTAAEHGKAELATLLLHEGAGITANDWGATPLHRAVARGQLAVVEALLVNGADANAEDGRGERPLHLAAALGDYAVVKLLLQYSGQAGARNRLGKLPEHCARDRGHTDVVTLLEHREEWVAPALASTA</sequence>